<feature type="domain" description="Leucine-binding protein" evidence="3">
    <location>
        <begin position="34"/>
        <end position="326"/>
    </location>
</feature>
<reference evidence="4" key="1">
    <citation type="submission" date="2021-04" db="EMBL/GenBank/DDBJ databases">
        <title>novel species isolated from subtropical streams in China.</title>
        <authorList>
            <person name="Lu H."/>
        </authorList>
    </citation>
    <scope>NUCLEOTIDE SEQUENCE</scope>
    <source>
        <strain evidence="4">LFS511W</strain>
    </source>
</reference>
<dbReference type="InterPro" id="IPR028081">
    <property type="entry name" value="Leu-bd"/>
</dbReference>
<dbReference type="InterPro" id="IPR028082">
    <property type="entry name" value="Peripla_BP_I"/>
</dbReference>
<keyword evidence="5" id="KW-1185">Reference proteome</keyword>
<evidence type="ECO:0000256" key="2">
    <source>
        <dbReference type="ARBA" id="ARBA00022729"/>
    </source>
</evidence>
<dbReference type="Proteomes" id="UP000680067">
    <property type="component" value="Unassembled WGS sequence"/>
</dbReference>
<organism evidence="4 5">
    <name type="scientific">Undibacterium luofuense</name>
    <dbReference type="NCBI Taxonomy" id="2828733"/>
    <lineage>
        <taxon>Bacteria</taxon>
        <taxon>Pseudomonadati</taxon>
        <taxon>Pseudomonadota</taxon>
        <taxon>Betaproteobacteria</taxon>
        <taxon>Burkholderiales</taxon>
        <taxon>Oxalobacteraceae</taxon>
        <taxon>Undibacterium</taxon>
    </lineage>
</organism>
<dbReference type="SUPFAM" id="SSF53822">
    <property type="entry name" value="Periplasmic binding protein-like I"/>
    <property type="match status" value="1"/>
</dbReference>
<accession>A0A941DK28</accession>
<comment type="caution">
    <text evidence="4">The sequence shown here is derived from an EMBL/GenBank/DDBJ whole genome shotgun (WGS) entry which is preliminary data.</text>
</comment>
<dbReference type="PANTHER" id="PTHR47235:SF1">
    <property type="entry name" value="BLR6548 PROTEIN"/>
    <property type="match status" value="1"/>
</dbReference>
<evidence type="ECO:0000313" key="4">
    <source>
        <dbReference type="EMBL" id="MBR7781280.1"/>
    </source>
</evidence>
<sequence length="376" mass="41017">MLKILSTTVFRFFLLILAVLLPAHVSAQDNLIIVGQAIDLSGPNAAVGRDYVAGITTFFDSINSHGGIHGKRVRYLVRDDQGNPANSAKLAAELIERDKADFLIGGIGASTVDAVVATPAFQQSKISLFAPLSGVQKQYGGRVVYWRPSAEQEMQYIFSYFDKLGIRQVGIALQENSVNHDMYQYVVSEIQRRKMTLSGVVKITGNPDELHRESAKLAAGNPNIVITVADTVATGLFLKSFRRSAPKVFVAGLSLTNLDTVAELAGRGSLEWTVFSQVVPNPLGKKSVVQIDHSNMMKKFRDEELSSLTFEGFLVAKTLSRAMQNGRGGRDMFAGVTAQRNQIDLGGFLMTPDEQQNRISGFVDIALFRKGGGLLF</sequence>
<dbReference type="PANTHER" id="PTHR47235">
    <property type="entry name" value="BLR6548 PROTEIN"/>
    <property type="match status" value="1"/>
</dbReference>
<evidence type="ECO:0000259" key="3">
    <source>
        <dbReference type="Pfam" id="PF13458"/>
    </source>
</evidence>
<protein>
    <submittedName>
        <fullName evidence="4">ABC transporter substrate-binding protein</fullName>
    </submittedName>
</protein>
<evidence type="ECO:0000313" key="5">
    <source>
        <dbReference type="Proteomes" id="UP000680067"/>
    </source>
</evidence>
<name>A0A941DK28_9BURK</name>
<gene>
    <name evidence="4" type="ORF">KDM89_03915</name>
</gene>
<proteinExistence type="inferred from homology"/>
<dbReference type="Pfam" id="PF13458">
    <property type="entry name" value="Peripla_BP_6"/>
    <property type="match status" value="1"/>
</dbReference>
<keyword evidence="2" id="KW-0732">Signal</keyword>
<dbReference type="Gene3D" id="3.40.50.2300">
    <property type="match status" value="2"/>
</dbReference>
<comment type="similarity">
    <text evidence="1">Belongs to the leucine-binding protein family.</text>
</comment>
<dbReference type="EMBL" id="JAGSPN010000002">
    <property type="protein sequence ID" value="MBR7781280.1"/>
    <property type="molecule type" value="Genomic_DNA"/>
</dbReference>
<dbReference type="AlphaFoldDB" id="A0A941DK28"/>
<evidence type="ECO:0000256" key="1">
    <source>
        <dbReference type="ARBA" id="ARBA00010062"/>
    </source>
</evidence>
<dbReference type="RefSeq" id="WP_212686650.1">
    <property type="nucleotide sequence ID" value="NZ_JAGSPN010000002.1"/>
</dbReference>